<organism evidence="2 3">
    <name type="scientific">Antricoccus suffuscus</name>
    <dbReference type="NCBI Taxonomy" id="1629062"/>
    <lineage>
        <taxon>Bacteria</taxon>
        <taxon>Bacillati</taxon>
        <taxon>Actinomycetota</taxon>
        <taxon>Actinomycetes</taxon>
        <taxon>Geodermatophilales</taxon>
        <taxon>Antricoccaceae</taxon>
        <taxon>Antricoccus</taxon>
    </lineage>
</organism>
<name>A0A2T0ZJW2_9ACTN</name>
<reference evidence="2 3" key="1">
    <citation type="submission" date="2018-03" db="EMBL/GenBank/DDBJ databases">
        <title>Genomic Encyclopedia of Archaeal and Bacterial Type Strains, Phase II (KMG-II): from individual species to whole genera.</title>
        <authorList>
            <person name="Goeker M."/>
        </authorList>
    </citation>
    <scope>NUCLEOTIDE SEQUENCE [LARGE SCALE GENOMIC DNA]</scope>
    <source>
        <strain evidence="2 3">DSM 100065</strain>
    </source>
</reference>
<evidence type="ECO:0000313" key="2">
    <source>
        <dbReference type="EMBL" id="PRZ36636.1"/>
    </source>
</evidence>
<dbReference type="EMBL" id="PVUE01000021">
    <property type="protein sequence ID" value="PRZ36636.1"/>
    <property type="molecule type" value="Genomic_DNA"/>
</dbReference>
<dbReference type="AlphaFoldDB" id="A0A2T0ZJW2"/>
<evidence type="ECO:0000313" key="3">
    <source>
        <dbReference type="Proteomes" id="UP000237752"/>
    </source>
</evidence>
<dbReference type="OrthoDB" id="9808993at2"/>
<evidence type="ECO:0000259" key="1">
    <source>
        <dbReference type="Pfam" id="PF13223"/>
    </source>
</evidence>
<proteinExistence type="predicted"/>
<sequence length="87" mass="10024">MSLFIDQPYWPGHGRLWAHLISDSSFEELHQFAGSIGIPRRGFDGDHYDIPADRWSMVVDRGVTPTDSKDVVRRLRAAGLRRPKHLR</sequence>
<accession>A0A2T0ZJW2</accession>
<dbReference type="Proteomes" id="UP000237752">
    <property type="component" value="Unassembled WGS sequence"/>
</dbReference>
<protein>
    <submittedName>
        <fullName evidence="2">Uncharacterized protein DUF4031</fullName>
    </submittedName>
</protein>
<feature type="domain" description="DUF4031" evidence="1">
    <location>
        <begin position="4"/>
        <end position="77"/>
    </location>
</feature>
<dbReference type="RefSeq" id="WP_106350691.1">
    <property type="nucleotide sequence ID" value="NZ_PVUE01000021.1"/>
</dbReference>
<dbReference type="InterPro" id="IPR025109">
    <property type="entry name" value="DUF4031"/>
</dbReference>
<keyword evidence="3" id="KW-1185">Reference proteome</keyword>
<gene>
    <name evidence="2" type="ORF">CLV47_12173</name>
</gene>
<comment type="caution">
    <text evidence="2">The sequence shown here is derived from an EMBL/GenBank/DDBJ whole genome shotgun (WGS) entry which is preliminary data.</text>
</comment>
<dbReference type="Pfam" id="PF13223">
    <property type="entry name" value="DUF4031"/>
    <property type="match status" value="1"/>
</dbReference>